<dbReference type="Pfam" id="PF01770">
    <property type="entry name" value="Folate_carrier"/>
    <property type="match status" value="1"/>
</dbReference>
<proteinExistence type="inferred from homology"/>
<organism evidence="5 6">
    <name type="scientific">Eptatretus burgeri</name>
    <name type="common">Inshore hagfish</name>
    <dbReference type="NCBI Taxonomy" id="7764"/>
    <lineage>
        <taxon>Eukaryota</taxon>
        <taxon>Metazoa</taxon>
        <taxon>Chordata</taxon>
        <taxon>Craniata</taxon>
        <taxon>Vertebrata</taxon>
        <taxon>Cyclostomata</taxon>
        <taxon>Myxini</taxon>
        <taxon>Myxiniformes</taxon>
        <taxon>Myxinidae</taxon>
        <taxon>Eptatretinae</taxon>
        <taxon>Eptatretus</taxon>
    </lineage>
</organism>
<dbReference type="SUPFAM" id="SSF103473">
    <property type="entry name" value="MFS general substrate transporter"/>
    <property type="match status" value="1"/>
</dbReference>
<feature type="transmembrane region" description="Helical" evidence="4">
    <location>
        <begin position="337"/>
        <end position="361"/>
    </location>
</feature>
<evidence type="ECO:0000256" key="3">
    <source>
        <dbReference type="PIRNR" id="PIRNR028739"/>
    </source>
</evidence>
<comment type="similarity">
    <text evidence="2 3">Belongs to the reduced folate carrier (RFC) transporter (TC 2.A.48) family.</text>
</comment>
<evidence type="ECO:0000256" key="4">
    <source>
        <dbReference type="SAM" id="Phobius"/>
    </source>
</evidence>
<sequence>MASSCGSTCAAERDPPADAAMSLAEWRSSWKYPTVILCVYGFFCSIRPSEPYLTPYLVGPDKNLTIEEVNNQMFPVWTYSYLVLLFPVFLATDYLRYKPLIVLQGTAFIVTWLLLLFAQGIMAMQAVEFTFGLSSATEVAYYSYIYSVVPSTKYQMVTGQCRSATLIGYTTGSVIGQILVSAAGVSYFVLNIISMTCVSIAFLTSCLLPTPQHSMFFHRDLTANTVDRKMSIGQISIDNDIHSEKKICQSNSSVCVSDIPKEFEPAEFVDLPLNLLPASAVVSPMVVFSQLWKDFLNCYTNKSLLLWSVWWALATCGYLQVVNYVQTLWSTVGANATVYNGGVEAISTLTAAMASFAVGYIHVDWAVWGEVALGAFSILDAGMLIIMALIENIWVCYSLYIVFKGSYMFLITISTFMIATTLTLERYALVFGVNTFLALSLQTVLTAIVVDSRGLGLDVITQFLIYGGYFGFISLVYILKGVRTLQSHCRQHAFECEVENAIAPPVDHAPL</sequence>
<keyword evidence="3" id="KW-0813">Transport</keyword>
<feature type="transmembrane region" description="Helical" evidence="4">
    <location>
        <begin position="457"/>
        <end position="479"/>
    </location>
</feature>
<dbReference type="InterPro" id="IPR002666">
    <property type="entry name" value="Folate_carrier"/>
</dbReference>
<feature type="transmembrane region" description="Helical" evidence="4">
    <location>
        <begin position="107"/>
        <end position="127"/>
    </location>
</feature>
<keyword evidence="4" id="KW-0812">Transmembrane</keyword>
<reference evidence="5" key="1">
    <citation type="submission" date="2025-05" db="UniProtKB">
        <authorList>
            <consortium name="Ensembl"/>
        </authorList>
    </citation>
    <scope>IDENTIFICATION</scope>
</reference>
<dbReference type="Gene3D" id="1.20.1250.20">
    <property type="entry name" value="MFS general substrate transporter like domains"/>
    <property type="match status" value="1"/>
</dbReference>
<accession>A0A8C4QTN0</accession>
<feature type="transmembrane region" description="Helical" evidence="4">
    <location>
        <begin position="367"/>
        <end position="390"/>
    </location>
</feature>
<feature type="transmembrane region" description="Helical" evidence="4">
    <location>
        <begin position="187"/>
        <end position="208"/>
    </location>
</feature>
<dbReference type="InterPro" id="IPR036259">
    <property type="entry name" value="MFS_trans_sf"/>
</dbReference>
<feature type="transmembrane region" description="Helical" evidence="4">
    <location>
        <begin position="76"/>
        <end position="95"/>
    </location>
</feature>
<dbReference type="GO" id="GO:0005886">
    <property type="term" value="C:plasma membrane"/>
    <property type="evidence" value="ECO:0007669"/>
    <property type="project" value="UniProtKB-UniRule"/>
</dbReference>
<dbReference type="Ensembl" id="ENSEBUT00000020957.1">
    <property type="protein sequence ID" value="ENSEBUP00000020380.1"/>
    <property type="gene ID" value="ENSEBUG00000012640.1"/>
</dbReference>
<name>A0A8C4QTN0_EPTBU</name>
<dbReference type="GO" id="GO:0090482">
    <property type="term" value="F:vitamin transmembrane transporter activity"/>
    <property type="evidence" value="ECO:0007669"/>
    <property type="project" value="InterPro"/>
</dbReference>
<evidence type="ECO:0000256" key="2">
    <source>
        <dbReference type="ARBA" id="ARBA00005773"/>
    </source>
</evidence>
<feature type="transmembrane region" description="Helical" evidence="4">
    <location>
        <begin position="304"/>
        <end position="325"/>
    </location>
</feature>
<dbReference type="Ensembl" id="ENSEBUT00000020967.1">
    <property type="protein sequence ID" value="ENSEBUP00000020391.1"/>
    <property type="gene ID" value="ENSEBUG00000012640.1"/>
</dbReference>
<dbReference type="Proteomes" id="UP000694388">
    <property type="component" value="Unplaced"/>
</dbReference>
<keyword evidence="4" id="KW-1133">Transmembrane helix</keyword>
<evidence type="ECO:0000256" key="1">
    <source>
        <dbReference type="ARBA" id="ARBA00004141"/>
    </source>
</evidence>
<comment type="subcellular location">
    <subcellularLocation>
        <location evidence="1 3">Membrane</location>
        <topology evidence="1 3">Multi-pass membrane protein</topology>
    </subcellularLocation>
</comment>
<protein>
    <submittedName>
        <fullName evidence="5">Solute carrier family 19 member 3b</fullName>
    </submittedName>
</protein>
<dbReference type="PIRSF" id="PIRSF028739">
    <property type="entry name" value="Folate_carrier"/>
    <property type="match status" value="1"/>
</dbReference>
<evidence type="ECO:0000313" key="6">
    <source>
        <dbReference type="Proteomes" id="UP000694388"/>
    </source>
</evidence>
<dbReference type="AlphaFoldDB" id="A0A8C4QTN0"/>
<keyword evidence="3 4" id="KW-0472">Membrane</keyword>
<feature type="transmembrane region" description="Helical" evidence="4">
    <location>
        <begin position="397"/>
        <end position="422"/>
    </location>
</feature>
<dbReference type="PANTHER" id="PTHR10686">
    <property type="entry name" value="FOLATE TRANSPORTER"/>
    <property type="match status" value="1"/>
</dbReference>
<keyword evidence="6" id="KW-1185">Reference proteome</keyword>
<dbReference type="OMA" id="DIWACYA"/>
<feature type="transmembrane region" description="Helical" evidence="4">
    <location>
        <begin position="428"/>
        <end position="450"/>
    </location>
</feature>
<dbReference type="GeneTree" id="ENSGT00950000183022"/>
<dbReference type="PANTHER" id="PTHR10686:SF18">
    <property type="entry name" value="IP11787P-RELATED"/>
    <property type="match status" value="1"/>
</dbReference>
<evidence type="ECO:0000313" key="5">
    <source>
        <dbReference type="Ensembl" id="ENSEBUP00000020380.1"/>
    </source>
</evidence>